<dbReference type="RefSeq" id="WP_073076457.1">
    <property type="nucleotide sequence ID" value="NZ_FQXV01000002.1"/>
</dbReference>
<accession>A0A1M5VLX9</accession>
<dbReference type="FunFam" id="3.20.20.140:FF:000014">
    <property type="entry name" value="5-methylthioadenosine/S-adenosylhomocysteine deaminase"/>
    <property type="match status" value="1"/>
</dbReference>
<dbReference type="Gene3D" id="2.30.40.10">
    <property type="entry name" value="Urease, subunit C, domain 1"/>
    <property type="match status" value="1"/>
</dbReference>
<comment type="catalytic activity">
    <reaction evidence="4">
        <text>S-adenosyl-L-homocysteine + H2O + H(+) = S-inosyl-L-homocysteine + NH4(+)</text>
        <dbReference type="Rhea" id="RHEA:20716"/>
        <dbReference type="ChEBI" id="CHEBI:15377"/>
        <dbReference type="ChEBI" id="CHEBI:15378"/>
        <dbReference type="ChEBI" id="CHEBI:28938"/>
        <dbReference type="ChEBI" id="CHEBI:57856"/>
        <dbReference type="ChEBI" id="CHEBI:57985"/>
        <dbReference type="EC" id="3.5.4.28"/>
    </reaction>
</comment>
<dbReference type="OrthoDB" id="9807210at2"/>
<feature type="binding site" evidence="4">
    <location>
        <position position="88"/>
    </location>
    <ligand>
        <name>substrate</name>
    </ligand>
</feature>
<dbReference type="GO" id="GO:0090614">
    <property type="term" value="F:5'-methylthioadenosine deaminase activity"/>
    <property type="evidence" value="ECO:0007669"/>
    <property type="project" value="UniProtKB-UniRule"/>
</dbReference>
<dbReference type="PANTHER" id="PTHR43794">
    <property type="entry name" value="AMINOHYDROLASE SSNA-RELATED"/>
    <property type="match status" value="1"/>
</dbReference>
<feature type="binding site" evidence="4">
    <location>
        <position position="140"/>
    </location>
    <ligand>
        <name>substrate</name>
    </ligand>
</feature>
<feature type="binding site" evidence="4">
    <location>
        <position position="206"/>
    </location>
    <ligand>
        <name>Zn(2+)</name>
        <dbReference type="ChEBI" id="CHEBI:29105"/>
    </ligand>
</feature>
<feature type="binding site" evidence="4">
    <location>
        <position position="294"/>
    </location>
    <ligand>
        <name>substrate</name>
    </ligand>
</feature>
<feature type="binding site" evidence="4">
    <location>
        <position position="179"/>
    </location>
    <ligand>
        <name>substrate</name>
    </ligand>
</feature>
<feature type="binding site" evidence="4">
    <location>
        <position position="294"/>
    </location>
    <ligand>
        <name>Zn(2+)</name>
        <dbReference type="ChEBI" id="CHEBI:29105"/>
    </ligand>
</feature>
<feature type="domain" description="Amidohydrolase-related" evidence="5">
    <location>
        <begin position="50"/>
        <end position="397"/>
    </location>
</feature>
<dbReference type="PANTHER" id="PTHR43794:SF11">
    <property type="entry name" value="AMIDOHYDROLASE-RELATED DOMAIN-CONTAINING PROTEIN"/>
    <property type="match status" value="1"/>
</dbReference>
<dbReference type="Gene3D" id="3.20.20.140">
    <property type="entry name" value="Metal-dependent hydrolases"/>
    <property type="match status" value="1"/>
</dbReference>
<dbReference type="HAMAP" id="MF_01281">
    <property type="entry name" value="MTA_SAH_deamin"/>
    <property type="match status" value="1"/>
</dbReference>
<dbReference type="Pfam" id="PF01979">
    <property type="entry name" value="Amidohydro_1"/>
    <property type="match status" value="1"/>
</dbReference>
<comment type="function">
    <text evidence="4">Catalyzes the deamination of 5-methylthioadenosine and S-adenosyl-L-homocysteine into 5-methylthioinosine and S-inosyl-L-homocysteine, respectively. Is also able to deaminate adenosine.</text>
</comment>
<dbReference type="CDD" id="cd01298">
    <property type="entry name" value="ATZ_TRZ_like"/>
    <property type="match status" value="1"/>
</dbReference>
<reference evidence="6 7" key="1">
    <citation type="submission" date="2016-11" db="EMBL/GenBank/DDBJ databases">
        <authorList>
            <person name="Jaros S."/>
            <person name="Januszkiewicz K."/>
            <person name="Wedrychowicz H."/>
        </authorList>
    </citation>
    <scope>NUCLEOTIDE SEQUENCE [LARGE SCALE GENOMIC DNA]</scope>
    <source>
        <strain evidence="6 7">DSM 10068</strain>
    </source>
</reference>
<organism evidence="6 7">
    <name type="scientific">Sporobacter termitidis DSM 10068</name>
    <dbReference type="NCBI Taxonomy" id="1123282"/>
    <lineage>
        <taxon>Bacteria</taxon>
        <taxon>Bacillati</taxon>
        <taxon>Bacillota</taxon>
        <taxon>Clostridia</taxon>
        <taxon>Eubacteriales</taxon>
        <taxon>Oscillospiraceae</taxon>
        <taxon>Sporobacter</taxon>
    </lineage>
</organism>
<feature type="binding site" evidence="4">
    <location>
        <position position="61"/>
    </location>
    <ligand>
        <name>Zn(2+)</name>
        <dbReference type="ChEBI" id="CHEBI:29105"/>
    </ligand>
</feature>
<dbReference type="EC" id="3.5.4.28" evidence="4"/>
<keyword evidence="7" id="KW-1185">Reference proteome</keyword>
<comment type="cofactor">
    <cofactor evidence="4">
        <name>Zn(2+)</name>
        <dbReference type="ChEBI" id="CHEBI:29105"/>
    </cofactor>
    <text evidence="4">Binds 1 zinc ion per subunit.</text>
</comment>
<name>A0A1M5VLX9_9FIRM</name>
<dbReference type="EMBL" id="FQXV01000002">
    <property type="protein sequence ID" value="SHH76178.1"/>
    <property type="molecule type" value="Genomic_DNA"/>
</dbReference>
<keyword evidence="1 4" id="KW-0479">Metal-binding</keyword>
<sequence>MNIIIRDILAVLPDGVKVATVYIKDGVIAAIDAAPEGFKAEKTILGSGKILMPGLVNAHTHVYMTLFRNCADDLTFNDWLFGRILPLEDKLTQEDCYWGTLLGFMEMLSTGTTAFSDMYPIVDATARAAHTTGIRAVLARGLVGGRDNAEGGQMRLNEAFAELEKWRGFENISFMLAPHAPYTCDDVYQKDVAAEAGRLGLRIHTHISESRSEIETIREKYGCTPPELMDGCGLLTDRTVAAHCVHLTDSDIALLARRGVSVATNPVSNLKLANGVAPVPKLIKAGVNVALGTDGASSNNTLNMFRELGLLSLIHKGTTGDPQMITAPEALSIATKNGARALGLVGVGEIKAGYKADLVIFDPDRPNIQPLNDPIAALVYSATGTEVETVMVGGKILMENRSFTTIDREKVLFEANRVCERIGTR</sequence>
<dbReference type="SUPFAM" id="SSF51556">
    <property type="entry name" value="Metallo-dependent hydrolases"/>
    <property type="match status" value="1"/>
</dbReference>
<evidence type="ECO:0000256" key="1">
    <source>
        <dbReference type="ARBA" id="ARBA00022723"/>
    </source>
</evidence>
<comment type="similarity">
    <text evidence="4">Belongs to the metallo-dependent hydrolases superfamily. MTA/SAH deaminase family.</text>
</comment>
<dbReference type="InterPro" id="IPR023512">
    <property type="entry name" value="Deaminase_MtaD/DadD"/>
</dbReference>
<protein>
    <recommendedName>
        <fullName evidence="4">5-methylthioadenosine/S-adenosylhomocysteine deaminase</fullName>
        <shortName evidence="4">MTA/SAH deaminase</shortName>
        <ecNumber evidence="4">3.5.4.28</ecNumber>
        <ecNumber evidence="4">3.5.4.31</ecNumber>
    </recommendedName>
</protein>
<dbReference type="InterPro" id="IPR011059">
    <property type="entry name" value="Metal-dep_hydrolase_composite"/>
</dbReference>
<gene>
    <name evidence="4" type="primary">mtaD</name>
    <name evidence="6" type="ORF">SAMN02745823_00896</name>
</gene>
<dbReference type="InterPro" id="IPR006680">
    <property type="entry name" value="Amidohydro-rel"/>
</dbReference>
<evidence type="ECO:0000259" key="5">
    <source>
        <dbReference type="Pfam" id="PF01979"/>
    </source>
</evidence>
<evidence type="ECO:0000313" key="7">
    <source>
        <dbReference type="Proteomes" id="UP000183995"/>
    </source>
</evidence>
<dbReference type="Proteomes" id="UP000183995">
    <property type="component" value="Unassembled WGS sequence"/>
</dbReference>
<dbReference type="SUPFAM" id="SSF51338">
    <property type="entry name" value="Composite domain of metallo-dependent hydrolases"/>
    <property type="match status" value="1"/>
</dbReference>
<evidence type="ECO:0000256" key="4">
    <source>
        <dbReference type="HAMAP-Rule" id="MF_01281"/>
    </source>
</evidence>
<comment type="catalytic activity">
    <reaction evidence="4">
        <text>S-methyl-5'-thioadenosine + H2O + H(+) = S-methyl-5'-thioinosine + NH4(+)</text>
        <dbReference type="Rhea" id="RHEA:25025"/>
        <dbReference type="ChEBI" id="CHEBI:15377"/>
        <dbReference type="ChEBI" id="CHEBI:15378"/>
        <dbReference type="ChEBI" id="CHEBI:17509"/>
        <dbReference type="ChEBI" id="CHEBI:28938"/>
        <dbReference type="ChEBI" id="CHEBI:48595"/>
        <dbReference type="EC" id="3.5.4.31"/>
    </reaction>
</comment>
<keyword evidence="3 4" id="KW-0862">Zinc</keyword>
<dbReference type="AlphaFoldDB" id="A0A1M5VLX9"/>
<dbReference type="EC" id="3.5.4.31" evidence="4"/>
<comment type="caution">
    <text evidence="4">Lacks conserved residue(s) required for the propagation of feature annotation.</text>
</comment>
<feature type="binding site" evidence="4">
    <location>
        <position position="209"/>
    </location>
    <ligand>
        <name>substrate</name>
    </ligand>
</feature>
<dbReference type="GO" id="GO:0050270">
    <property type="term" value="F:S-adenosylhomocysteine deaminase activity"/>
    <property type="evidence" value="ECO:0007669"/>
    <property type="project" value="UniProtKB-UniRule"/>
</dbReference>
<evidence type="ECO:0000256" key="3">
    <source>
        <dbReference type="ARBA" id="ARBA00022833"/>
    </source>
</evidence>
<keyword evidence="2 4" id="KW-0378">Hydrolase</keyword>
<feature type="binding site" evidence="4">
    <location>
        <position position="59"/>
    </location>
    <ligand>
        <name>Zn(2+)</name>
        <dbReference type="ChEBI" id="CHEBI:29105"/>
    </ligand>
</feature>
<evidence type="ECO:0000256" key="2">
    <source>
        <dbReference type="ARBA" id="ARBA00022801"/>
    </source>
</evidence>
<dbReference type="InterPro" id="IPR032466">
    <property type="entry name" value="Metal_Hydrolase"/>
</dbReference>
<dbReference type="GO" id="GO:0046872">
    <property type="term" value="F:metal ion binding"/>
    <property type="evidence" value="ECO:0007669"/>
    <property type="project" value="UniProtKB-KW"/>
</dbReference>
<dbReference type="InterPro" id="IPR050287">
    <property type="entry name" value="MTA/SAH_deaminase"/>
</dbReference>
<evidence type="ECO:0000313" key="6">
    <source>
        <dbReference type="EMBL" id="SHH76178.1"/>
    </source>
</evidence>
<proteinExistence type="inferred from homology"/>
<dbReference type="STRING" id="1123282.SAMN02745823_00896"/>